<organism evidence="3 4">
    <name type="scientific">Paenibacillus thiaminolyticus</name>
    <name type="common">Bacillus thiaminolyticus</name>
    <dbReference type="NCBI Taxonomy" id="49283"/>
    <lineage>
        <taxon>Bacteria</taxon>
        <taxon>Bacillati</taxon>
        <taxon>Bacillota</taxon>
        <taxon>Bacilli</taxon>
        <taxon>Bacillales</taxon>
        <taxon>Paenibacillaceae</taxon>
        <taxon>Paenibacillus</taxon>
    </lineage>
</organism>
<evidence type="ECO:0000313" key="4">
    <source>
        <dbReference type="Proteomes" id="UP000266177"/>
    </source>
</evidence>
<dbReference type="GO" id="GO:0019202">
    <property type="term" value="F:amino acid kinase activity"/>
    <property type="evidence" value="ECO:0007669"/>
    <property type="project" value="TreeGrafter"/>
</dbReference>
<name>A0A3A3GIG2_PANTH</name>
<reference evidence="3 4" key="1">
    <citation type="submission" date="2018-09" db="EMBL/GenBank/DDBJ databases">
        <title>Paenibacillus SK2017-BO5.</title>
        <authorList>
            <person name="Piskunova J.V."/>
            <person name="Dubiley S.A."/>
            <person name="Severinov K.V."/>
        </authorList>
    </citation>
    <scope>NUCLEOTIDE SEQUENCE [LARGE SCALE GENOMIC DNA]</scope>
    <source>
        <strain evidence="3 4">BO5</strain>
    </source>
</reference>
<sequence length="346" mass="39100">MLRLDGRRAIIDHKIEVGGRESGALIQSLLSAIEEAYGIDARGSRLLGGYYNHVFETSDGAMVIKCCRFDREDPSFVEAELAWMKKAMEAGLLVPDPVPAKDGGLTARLDGECFAVVTKKLNGASIHPRDPEQWNERLFRQWGEAMGTLRRAARHYTAAWTPPFLDWTDDRLVREAIAPAGTLAPAGSGRLDGDAPVWDLWLECVQEAQRFPKDTERYGLIHHDLHPGNLLRVGDRLAVLDFGDSMRHWYAYDIAIAAQAASMSVWNREERPAFVSRFLDAFGAGYAEADKLPAEEWGRIPFFLRYRTIYSYLYHRTSKRPEEWSDQEQAILAHMREDILSGAAYV</sequence>
<dbReference type="Proteomes" id="UP000266177">
    <property type="component" value="Unassembled WGS sequence"/>
</dbReference>
<dbReference type="PANTHER" id="PTHR21064:SF6">
    <property type="entry name" value="AMINOGLYCOSIDE PHOSPHOTRANSFERASE DOMAIN-CONTAINING PROTEIN"/>
    <property type="match status" value="1"/>
</dbReference>
<protein>
    <recommendedName>
        <fullName evidence="2">Aminoglycoside phosphotransferase domain-containing protein</fullName>
    </recommendedName>
</protein>
<gene>
    <name evidence="3" type="ORF">DQX05_14875</name>
</gene>
<dbReference type="InterPro" id="IPR050249">
    <property type="entry name" value="Pseudomonas-type_ThrB"/>
</dbReference>
<accession>A0A3A3GIG2</accession>
<dbReference type="Gene3D" id="3.90.1200.10">
    <property type="match status" value="1"/>
</dbReference>
<dbReference type="OrthoDB" id="4030632at2"/>
<dbReference type="SUPFAM" id="SSF56112">
    <property type="entry name" value="Protein kinase-like (PK-like)"/>
    <property type="match status" value="1"/>
</dbReference>
<evidence type="ECO:0000256" key="1">
    <source>
        <dbReference type="ARBA" id="ARBA00038240"/>
    </source>
</evidence>
<dbReference type="InterPro" id="IPR011009">
    <property type="entry name" value="Kinase-like_dom_sf"/>
</dbReference>
<feature type="domain" description="Aminoglycoside phosphotransferase" evidence="2">
    <location>
        <begin position="45"/>
        <end position="290"/>
    </location>
</feature>
<evidence type="ECO:0000259" key="2">
    <source>
        <dbReference type="Pfam" id="PF01636"/>
    </source>
</evidence>
<dbReference type="Pfam" id="PF01636">
    <property type="entry name" value="APH"/>
    <property type="match status" value="1"/>
</dbReference>
<dbReference type="AlphaFoldDB" id="A0A3A3GIG2"/>
<dbReference type="EMBL" id="QYZD01000012">
    <property type="protein sequence ID" value="RJG23149.1"/>
    <property type="molecule type" value="Genomic_DNA"/>
</dbReference>
<comment type="similarity">
    <text evidence="1">Belongs to the pseudomonas-type ThrB family.</text>
</comment>
<proteinExistence type="inferred from homology"/>
<evidence type="ECO:0000313" key="3">
    <source>
        <dbReference type="EMBL" id="RJG23149.1"/>
    </source>
</evidence>
<dbReference type="InterPro" id="IPR002575">
    <property type="entry name" value="Aminoglycoside_PTrfase"/>
</dbReference>
<comment type="caution">
    <text evidence="3">The sequence shown here is derived from an EMBL/GenBank/DDBJ whole genome shotgun (WGS) entry which is preliminary data.</text>
</comment>
<dbReference type="PANTHER" id="PTHR21064">
    <property type="entry name" value="AMINOGLYCOSIDE PHOSPHOTRANSFERASE DOMAIN-CONTAINING PROTEIN-RELATED"/>
    <property type="match status" value="1"/>
</dbReference>